<protein>
    <submittedName>
        <fullName evidence="2">Uncharacterized protein</fullName>
    </submittedName>
</protein>
<dbReference type="Proteomes" id="UP000887013">
    <property type="component" value="Unassembled WGS sequence"/>
</dbReference>
<feature type="non-terminal residue" evidence="2">
    <location>
        <position position="48"/>
    </location>
</feature>
<sequence length="48" mass="5459">MGRRAVVEGQEGRFIIATDFGKILLYVTSCFAYMFQVTTFRVVLGPNR</sequence>
<dbReference type="AlphaFoldDB" id="A0A8X6IV13"/>
<reference evidence="2" key="1">
    <citation type="submission" date="2020-08" db="EMBL/GenBank/DDBJ databases">
        <title>Multicomponent nature underlies the extraordinary mechanical properties of spider dragline silk.</title>
        <authorList>
            <person name="Kono N."/>
            <person name="Nakamura H."/>
            <person name="Mori M."/>
            <person name="Yoshida Y."/>
            <person name="Ohtoshi R."/>
            <person name="Malay A.D."/>
            <person name="Moran D.A.P."/>
            <person name="Tomita M."/>
            <person name="Numata K."/>
            <person name="Arakawa K."/>
        </authorList>
    </citation>
    <scope>NUCLEOTIDE SEQUENCE</scope>
</reference>
<organism evidence="2 3">
    <name type="scientific">Nephila pilipes</name>
    <name type="common">Giant wood spider</name>
    <name type="synonym">Nephila maculata</name>
    <dbReference type="NCBI Taxonomy" id="299642"/>
    <lineage>
        <taxon>Eukaryota</taxon>
        <taxon>Metazoa</taxon>
        <taxon>Ecdysozoa</taxon>
        <taxon>Arthropoda</taxon>
        <taxon>Chelicerata</taxon>
        <taxon>Arachnida</taxon>
        <taxon>Araneae</taxon>
        <taxon>Araneomorphae</taxon>
        <taxon>Entelegynae</taxon>
        <taxon>Araneoidea</taxon>
        <taxon>Nephilidae</taxon>
        <taxon>Nephila</taxon>
    </lineage>
</organism>
<evidence type="ECO:0000313" key="2">
    <source>
        <dbReference type="EMBL" id="GFS60696.1"/>
    </source>
</evidence>
<evidence type="ECO:0000256" key="1">
    <source>
        <dbReference type="SAM" id="Phobius"/>
    </source>
</evidence>
<name>A0A8X6IV13_NEPPI</name>
<proteinExistence type="predicted"/>
<keyword evidence="1" id="KW-0472">Membrane</keyword>
<evidence type="ECO:0000313" key="3">
    <source>
        <dbReference type="Proteomes" id="UP000887013"/>
    </source>
</evidence>
<keyword evidence="1" id="KW-1133">Transmembrane helix</keyword>
<keyword evidence="3" id="KW-1185">Reference proteome</keyword>
<dbReference type="EMBL" id="BMAW01093487">
    <property type="protein sequence ID" value="GFS60696.1"/>
    <property type="molecule type" value="Genomic_DNA"/>
</dbReference>
<comment type="caution">
    <text evidence="2">The sequence shown here is derived from an EMBL/GenBank/DDBJ whole genome shotgun (WGS) entry which is preliminary data.</text>
</comment>
<keyword evidence="1" id="KW-0812">Transmembrane</keyword>
<feature type="transmembrane region" description="Helical" evidence="1">
    <location>
        <begin position="23"/>
        <end position="44"/>
    </location>
</feature>
<accession>A0A8X6IV13</accession>
<gene>
    <name evidence="2" type="ORF">NPIL_588501</name>
</gene>